<dbReference type="Proteomes" id="UP000678393">
    <property type="component" value="Unassembled WGS sequence"/>
</dbReference>
<evidence type="ECO:0000313" key="2">
    <source>
        <dbReference type="Proteomes" id="UP000678393"/>
    </source>
</evidence>
<feature type="non-terminal residue" evidence="1">
    <location>
        <position position="53"/>
    </location>
</feature>
<gene>
    <name evidence="1" type="ORF">CUNI_LOCUS16334</name>
</gene>
<name>A0A8S3ZUC1_9EUPU</name>
<evidence type="ECO:0000313" key="1">
    <source>
        <dbReference type="EMBL" id="CAG5130776.1"/>
    </source>
</evidence>
<sequence>VNYNGFVTFGVTSFSALSPTPSHWPSSPKYLGVYWTDCLLDLKNMIPSIYIYH</sequence>
<dbReference type="AlphaFoldDB" id="A0A8S3ZUC1"/>
<reference evidence="1" key="1">
    <citation type="submission" date="2021-04" db="EMBL/GenBank/DDBJ databases">
        <authorList>
            <consortium name="Molecular Ecology Group"/>
        </authorList>
    </citation>
    <scope>NUCLEOTIDE SEQUENCE</scope>
</reference>
<organism evidence="1 2">
    <name type="scientific">Candidula unifasciata</name>
    <dbReference type="NCBI Taxonomy" id="100452"/>
    <lineage>
        <taxon>Eukaryota</taxon>
        <taxon>Metazoa</taxon>
        <taxon>Spiralia</taxon>
        <taxon>Lophotrochozoa</taxon>
        <taxon>Mollusca</taxon>
        <taxon>Gastropoda</taxon>
        <taxon>Heterobranchia</taxon>
        <taxon>Euthyneura</taxon>
        <taxon>Panpulmonata</taxon>
        <taxon>Eupulmonata</taxon>
        <taxon>Stylommatophora</taxon>
        <taxon>Helicina</taxon>
        <taxon>Helicoidea</taxon>
        <taxon>Geomitridae</taxon>
        <taxon>Candidula</taxon>
    </lineage>
</organism>
<keyword evidence="2" id="KW-1185">Reference proteome</keyword>
<dbReference type="EMBL" id="CAJHNH020004246">
    <property type="protein sequence ID" value="CAG5130776.1"/>
    <property type="molecule type" value="Genomic_DNA"/>
</dbReference>
<accession>A0A8S3ZUC1</accession>
<comment type="caution">
    <text evidence="1">The sequence shown here is derived from an EMBL/GenBank/DDBJ whole genome shotgun (WGS) entry which is preliminary data.</text>
</comment>
<protein>
    <submittedName>
        <fullName evidence="1">Uncharacterized protein</fullName>
    </submittedName>
</protein>
<feature type="non-terminal residue" evidence="1">
    <location>
        <position position="1"/>
    </location>
</feature>
<proteinExistence type="predicted"/>